<dbReference type="eggNOG" id="COG0342">
    <property type="taxonomic scope" value="Bacteria"/>
</dbReference>
<evidence type="ECO:0000256" key="1">
    <source>
        <dbReference type="SAM" id="MobiDB-lite"/>
    </source>
</evidence>
<keyword evidence="4" id="KW-1185">Reference proteome</keyword>
<accession>A0A0T6LK35</accession>
<dbReference type="AlphaFoldDB" id="A0A0T6LK35"/>
<name>A0A0T6LK35_WENVI</name>
<reference evidence="3 4" key="1">
    <citation type="submission" date="2015-10" db="EMBL/GenBank/DDBJ databases">
        <title>Draft genome sequence of pyrrolomycin-producing Streptomyces vitaminophilus.</title>
        <authorList>
            <person name="Graham D.E."/>
            <person name="Mahan K.M."/>
            <person name="Klingeman D.M."/>
            <person name="Hettich R.L."/>
            <person name="Parry R.J."/>
        </authorList>
    </citation>
    <scope>NUCLEOTIDE SEQUENCE [LARGE SCALE GENOMIC DNA]</scope>
    <source>
        <strain evidence="3 4">ATCC 31673</strain>
    </source>
</reference>
<dbReference type="EMBL" id="LLZU01000039">
    <property type="protein sequence ID" value="KRV46376.1"/>
    <property type="molecule type" value="Genomic_DNA"/>
</dbReference>
<comment type="caution">
    <text evidence="3">The sequence shown here is derived from an EMBL/GenBank/DDBJ whole genome shotgun (WGS) entry which is preliminary data.</text>
</comment>
<gene>
    <name evidence="3" type="ORF">AQ490_10655</name>
</gene>
<evidence type="ECO:0000259" key="2">
    <source>
        <dbReference type="Pfam" id="PF22599"/>
    </source>
</evidence>
<dbReference type="STRING" id="76728.AQ490_10655"/>
<dbReference type="Proteomes" id="UP000050867">
    <property type="component" value="Unassembled WGS sequence"/>
</dbReference>
<organism evidence="3 4">
    <name type="scientific">Wenjunlia vitaminophila</name>
    <name type="common">Streptomyces vitaminophilus</name>
    <dbReference type="NCBI Taxonomy" id="76728"/>
    <lineage>
        <taxon>Bacteria</taxon>
        <taxon>Bacillati</taxon>
        <taxon>Actinomycetota</taxon>
        <taxon>Actinomycetes</taxon>
        <taxon>Kitasatosporales</taxon>
        <taxon>Streptomycetaceae</taxon>
        <taxon>Wenjunlia</taxon>
    </lineage>
</organism>
<feature type="region of interest" description="Disordered" evidence="1">
    <location>
        <begin position="147"/>
        <end position="179"/>
    </location>
</feature>
<feature type="domain" description="SecDF P1 head subdomain" evidence="2">
    <location>
        <begin position="88"/>
        <end position="167"/>
    </location>
</feature>
<proteinExistence type="predicted"/>
<dbReference type="Pfam" id="PF22599">
    <property type="entry name" value="SecDF_P1_head"/>
    <property type="match status" value="1"/>
</dbReference>
<evidence type="ECO:0000313" key="3">
    <source>
        <dbReference type="EMBL" id="KRV46376.1"/>
    </source>
</evidence>
<feature type="region of interest" description="Disordered" evidence="1">
    <location>
        <begin position="1"/>
        <end position="29"/>
    </location>
</feature>
<dbReference type="Gene3D" id="3.30.1360.200">
    <property type="match status" value="1"/>
</dbReference>
<feature type="compositionally biased region" description="Low complexity" evidence="1">
    <location>
        <begin position="1"/>
        <end position="11"/>
    </location>
</feature>
<protein>
    <recommendedName>
        <fullName evidence="2">SecDF P1 head subdomain domain-containing protein</fullName>
    </recommendedName>
</protein>
<evidence type="ECO:0000313" key="4">
    <source>
        <dbReference type="Proteomes" id="UP000050867"/>
    </source>
</evidence>
<sequence>MALAVALAGCAGDDDRDDARTPTPKGPVALAHPLRFVPVEAVSAEPCPPGAAPPALTDDRTGGCLTPGEAGGMTVVRTEHAEAINDVTNGNGWTVRVTLVDEDAQRFADLTAKAARNPPPRNQIAIVQGDRLLSAPQVVSAITGGEVDISGGSTREQAEELARALGAPAQPSGGSPSRS</sequence>
<dbReference type="InterPro" id="IPR054384">
    <property type="entry name" value="SecDF_P1_head"/>
</dbReference>